<dbReference type="Gene3D" id="1.10.150.450">
    <property type="match status" value="1"/>
</dbReference>
<proteinExistence type="predicted"/>
<organism evidence="1">
    <name type="scientific">Chloropicon roscoffensis</name>
    <dbReference type="NCBI Taxonomy" id="1461544"/>
    <lineage>
        <taxon>Eukaryota</taxon>
        <taxon>Viridiplantae</taxon>
        <taxon>Chlorophyta</taxon>
        <taxon>Chloropicophyceae</taxon>
        <taxon>Chloropicales</taxon>
        <taxon>Chloropicaceae</taxon>
        <taxon>Chloropicon</taxon>
    </lineage>
</organism>
<dbReference type="EMBL" id="HBHM01000431">
    <property type="protein sequence ID" value="CAD9721062.1"/>
    <property type="molecule type" value="Transcribed_RNA"/>
</dbReference>
<dbReference type="AlphaFoldDB" id="A0A7S2T9C0"/>
<dbReference type="PANTHER" id="PTHR12725">
    <property type="entry name" value="HALOACID DEHALOGENASE-LIKE HYDROLASE"/>
    <property type="match status" value="1"/>
</dbReference>
<dbReference type="SFLD" id="SFLDG01132">
    <property type="entry name" value="C1.5.3:_5'-Nucleotidase_Like"/>
    <property type="match status" value="1"/>
</dbReference>
<dbReference type="NCBIfam" id="TIGR01509">
    <property type="entry name" value="HAD-SF-IA-v3"/>
    <property type="match status" value="1"/>
</dbReference>
<sequence length="238" mass="26155">MGSTPQVKPRALLVDLDGTLYRSAKLFDDVRERINDYIINVLGVPAADANEVSGRLYRQYGLTVVGLMAENYGVDLDGWHKHVHGTLDYAKLLPRNEPLKELLDSLTMPKYIFTNADREHADTCLRQIGIQDCFDGIIAFDCIVDRARELTGNAEGAELMGQVFCKPDRRAFEYALGRIGEESAGATMFLDDSAANIKGAKDAGLQTVLVGSESPCEGADFAIEVFTGLRDAAPHLWQ</sequence>
<dbReference type="InterPro" id="IPR010237">
    <property type="entry name" value="Pyr-5-nucltdase"/>
</dbReference>
<dbReference type="InterPro" id="IPR006439">
    <property type="entry name" value="HAD-SF_hydro_IA"/>
</dbReference>
<gene>
    <name evidence="1" type="ORF">CROS1312_LOCUS328</name>
</gene>
<protein>
    <recommendedName>
        <fullName evidence="2">Pyrimidine 5-nucleotidase</fullName>
    </recommendedName>
</protein>
<evidence type="ECO:0000313" key="1">
    <source>
        <dbReference type="EMBL" id="CAD9721062.1"/>
    </source>
</evidence>
<dbReference type="PANTHER" id="PTHR12725:SF117">
    <property type="entry name" value="HALOACID DEHALOGENASE-LIKE HYDROLASE"/>
    <property type="match status" value="1"/>
</dbReference>
<dbReference type="NCBIfam" id="TIGR01993">
    <property type="entry name" value="Pyr-5-nucltdase"/>
    <property type="match status" value="1"/>
</dbReference>
<reference evidence="1" key="1">
    <citation type="submission" date="2021-01" db="EMBL/GenBank/DDBJ databases">
        <authorList>
            <person name="Corre E."/>
            <person name="Pelletier E."/>
            <person name="Niang G."/>
            <person name="Scheremetjew M."/>
            <person name="Finn R."/>
            <person name="Kale V."/>
            <person name="Holt S."/>
            <person name="Cochrane G."/>
            <person name="Meng A."/>
            <person name="Brown T."/>
            <person name="Cohen L."/>
        </authorList>
    </citation>
    <scope>NUCLEOTIDE SEQUENCE</scope>
    <source>
        <strain evidence="1">RCC2335</strain>
    </source>
</reference>
<dbReference type="SFLD" id="SFLDG01129">
    <property type="entry name" value="C1.5:_HAD__Beta-PGM__Phosphata"/>
    <property type="match status" value="1"/>
</dbReference>
<evidence type="ECO:0008006" key="2">
    <source>
        <dbReference type="Google" id="ProtNLM"/>
    </source>
</evidence>
<dbReference type="Gene3D" id="3.40.50.1000">
    <property type="entry name" value="HAD superfamily/HAD-like"/>
    <property type="match status" value="1"/>
</dbReference>
<dbReference type="SFLD" id="SFLDS00003">
    <property type="entry name" value="Haloacid_Dehalogenase"/>
    <property type="match status" value="1"/>
</dbReference>
<name>A0A7S2T9C0_9CHLO</name>
<dbReference type="InterPro" id="IPR023214">
    <property type="entry name" value="HAD_sf"/>
</dbReference>
<dbReference type="InterPro" id="IPR036412">
    <property type="entry name" value="HAD-like_sf"/>
</dbReference>
<dbReference type="SUPFAM" id="SSF56784">
    <property type="entry name" value="HAD-like"/>
    <property type="match status" value="1"/>
</dbReference>
<dbReference type="Pfam" id="PF00702">
    <property type="entry name" value="Hydrolase"/>
    <property type="match status" value="1"/>
</dbReference>
<accession>A0A7S2T9C0</accession>